<keyword evidence="3" id="KW-1185">Reference proteome</keyword>
<dbReference type="Proteomes" id="UP000054359">
    <property type="component" value="Unassembled WGS sequence"/>
</dbReference>
<dbReference type="OrthoDB" id="6434588at2759"/>
<reference evidence="2 3" key="1">
    <citation type="submission" date="2013-11" db="EMBL/GenBank/DDBJ databases">
        <title>Genome sequencing of Stegodyphus mimosarum.</title>
        <authorList>
            <person name="Bechsgaard J."/>
        </authorList>
    </citation>
    <scope>NUCLEOTIDE SEQUENCE [LARGE SCALE GENOMIC DNA]</scope>
</reference>
<organism evidence="2 3">
    <name type="scientific">Stegodyphus mimosarum</name>
    <name type="common">African social velvet spider</name>
    <dbReference type="NCBI Taxonomy" id="407821"/>
    <lineage>
        <taxon>Eukaryota</taxon>
        <taxon>Metazoa</taxon>
        <taxon>Ecdysozoa</taxon>
        <taxon>Arthropoda</taxon>
        <taxon>Chelicerata</taxon>
        <taxon>Arachnida</taxon>
        <taxon>Araneae</taxon>
        <taxon>Araneomorphae</taxon>
        <taxon>Entelegynae</taxon>
        <taxon>Eresoidea</taxon>
        <taxon>Eresidae</taxon>
        <taxon>Stegodyphus</taxon>
    </lineage>
</organism>
<dbReference type="STRING" id="407821.A0A087UGY4"/>
<name>A0A087UGY4_STEMI</name>
<protein>
    <submittedName>
        <fullName evidence="2">VWFA and cache domain-containing protein 1</fullName>
    </submittedName>
</protein>
<evidence type="ECO:0000313" key="3">
    <source>
        <dbReference type="Proteomes" id="UP000054359"/>
    </source>
</evidence>
<evidence type="ECO:0000256" key="1">
    <source>
        <dbReference type="SAM" id="Phobius"/>
    </source>
</evidence>
<proteinExistence type="predicted"/>
<accession>A0A087UGY4</accession>
<feature type="transmembrane region" description="Helical" evidence="1">
    <location>
        <begin position="135"/>
        <end position="153"/>
    </location>
</feature>
<feature type="non-terminal residue" evidence="2">
    <location>
        <position position="315"/>
    </location>
</feature>
<keyword evidence="1" id="KW-1133">Transmembrane helix</keyword>
<gene>
    <name evidence="2" type="ORF">X975_00988</name>
</gene>
<keyword evidence="1" id="KW-0472">Membrane</keyword>
<keyword evidence="1" id="KW-0812">Transmembrane</keyword>
<sequence length="315" mass="34833">MEPTECECPCECPLKMDLCTGQLINDSNRYPTCPYFPELPNLPVVDTDILETLQPCYEHHCSSRTELSDCFGILGCEWCQLESDGVTPLKKKFCTEQRKCFGGVLGARTPYADEIIEHLPEGEFLRIKSTPVGPVAGGLIILFLAIALGVYCYRHHVLRSSSSHFGSSSPDSNFRMAQLNNEPDELEPYPEPINSVAPMCQLLPNMDNIVISPYRVPTNYRRPPGGDSDHGYSTMTPHEDSELTPYFEPLLNGKDRLINPASQHSLSSGSRTSSPVSCVPSAACSISPSVMKMECTGPSWMPRKVLAQVQVHSEM</sequence>
<dbReference type="AlphaFoldDB" id="A0A087UGY4"/>
<evidence type="ECO:0000313" key="2">
    <source>
        <dbReference type="EMBL" id="KFM76623.1"/>
    </source>
</evidence>
<dbReference type="EMBL" id="KK119746">
    <property type="protein sequence ID" value="KFM76623.1"/>
    <property type="molecule type" value="Genomic_DNA"/>
</dbReference>